<gene>
    <name evidence="4" type="ORF">AYI68_g546</name>
</gene>
<sequence length="876" mass="99542">METNVNTIPNANYNSDLKRISSSGLSSSRKNDKSDLCYLANDGSKISSRKSLSAYYSYVSGHDEEINDELSSIQIRLRELKSQISSQSKANFSLERDLRYLDSRIALLIQNRMASEDVKDLASHLDNIKHENDRTIPSESQLQKYGNLFFLLQSEPVHIATLTRLVNLSDIDTLLQTVMFTLYGNQYESREENLLLTMFQLVLAAQFEMTSEFSSLLRANTPVSRMMMTYTRRGPGQSYLKNVIAPEINSIIDNSKLNLEINPLKVLEELHSSSGKPSRKVLPEEALNDPDVQQILKPRISKLISIANIFLESIISNLDAVPYGIRWICKQIKSLTRRRYPLSTDKEVCSLIGGFFFLRFLNPAIVTPQAYMLIDSDPTQNPRRTLTLVAKMLQNLANKPSYSKEAYMESLQPFVESNQNRIIKFLLDLTDVGDFYDSLEMDQYMALTRKEVTLSITLNEMYNTHSLLRQYINILSPLPNGKLRLLVEDLGECPQQVPRNENLSIELLLYSRWETPLESTLESMSFQNELTLHDVMYMEAKSILVQILRSMPQLGVISNDGNILSNKKLRKTEFGGIDLLYVSQQAATSRDSLLVRKGIKVREMLHELESSGVIFSSDGFSNLSEEIVLELEHLGNVKEQLETEYNNLARVYKTIQDHNEYLQSQLETYRAYLENARLQSGSSLYPGKKKKNNATVPSGVSIVSAPPKDKKNNSIFGDKNKTGSSKQSAGILSSSSNDINSIDFPSRKKKSTKSEDQIKLKNPTFNTNIPFPKSFPTPDKSGNLRFSHRELESMGIITASNVPLNRRINLVFLISQLTKGTFSLEIIYKGREQPILFMNLILDDLLSRQNDNIFILDMEYVHMNISKLLDLLQGCF</sequence>
<dbReference type="PANTHER" id="PTHR14149">
    <property type="entry name" value="RAS GTPASE-ACTIVATING PROTEIN WITH IQ MOTIF"/>
    <property type="match status" value="1"/>
</dbReference>
<dbReference type="STRING" id="133383.A0A1R0H7S6"/>
<feature type="domain" description="Ras-GAP" evidence="3">
    <location>
        <begin position="190"/>
        <end position="398"/>
    </location>
</feature>
<dbReference type="Gene3D" id="1.10.506.10">
    <property type="entry name" value="GTPase Activation - p120gap, domain 1"/>
    <property type="match status" value="1"/>
</dbReference>
<dbReference type="SUPFAM" id="SSF48350">
    <property type="entry name" value="GTPase activation domain, GAP"/>
    <property type="match status" value="1"/>
</dbReference>
<dbReference type="Proteomes" id="UP000187455">
    <property type="component" value="Unassembled WGS sequence"/>
</dbReference>
<organism evidence="4 5">
    <name type="scientific">Smittium mucronatum</name>
    <dbReference type="NCBI Taxonomy" id="133383"/>
    <lineage>
        <taxon>Eukaryota</taxon>
        <taxon>Fungi</taxon>
        <taxon>Fungi incertae sedis</taxon>
        <taxon>Zoopagomycota</taxon>
        <taxon>Kickxellomycotina</taxon>
        <taxon>Harpellomycetes</taxon>
        <taxon>Harpellales</taxon>
        <taxon>Legeriomycetaceae</taxon>
        <taxon>Smittium</taxon>
    </lineage>
</organism>
<name>A0A1R0H7S6_9FUNG</name>
<feature type="coiled-coil region" evidence="1">
    <location>
        <begin position="631"/>
        <end position="658"/>
    </location>
</feature>
<keyword evidence="5" id="KW-1185">Reference proteome</keyword>
<protein>
    <submittedName>
        <fullName evidence="4">GTPase-activating protein</fullName>
    </submittedName>
</protein>
<accession>A0A1R0H7S6</accession>
<dbReference type="PANTHER" id="PTHR14149:SF17">
    <property type="entry name" value="GTPASE-ACTIVATING PROTEIN"/>
    <property type="match status" value="1"/>
</dbReference>
<dbReference type="GO" id="GO:0005938">
    <property type="term" value="C:cell cortex"/>
    <property type="evidence" value="ECO:0007669"/>
    <property type="project" value="TreeGrafter"/>
</dbReference>
<reference evidence="4 5" key="1">
    <citation type="journal article" date="2016" name="Mol. Biol. Evol.">
        <title>Genome-Wide Survey of Gut Fungi (Harpellales) Reveals the First Horizontally Transferred Ubiquitin Gene from a Mosquito Host.</title>
        <authorList>
            <person name="Wang Y."/>
            <person name="White M.M."/>
            <person name="Kvist S."/>
            <person name="Moncalvo J.M."/>
        </authorList>
    </citation>
    <scope>NUCLEOTIDE SEQUENCE [LARGE SCALE GENOMIC DNA]</scope>
    <source>
        <strain evidence="4 5">ALG-7-W6</strain>
    </source>
</reference>
<dbReference type="GO" id="GO:0046580">
    <property type="term" value="P:negative regulation of Ras protein signal transduction"/>
    <property type="evidence" value="ECO:0007669"/>
    <property type="project" value="TreeGrafter"/>
</dbReference>
<evidence type="ECO:0000313" key="4">
    <source>
        <dbReference type="EMBL" id="OLY85262.1"/>
    </source>
</evidence>
<dbReference type="InterPro" id="IPR023152">
    <property type="entry name" value="RasGAP_CS"/>
</dbReference>
<comment type="caution">
    <text evidence="4">The sequence shown here is derived from an EMBL/GenBank/DDBJ whole genome shotgun (WGS) entry which is preliminary data.</text>
</comment>
<dbReference type="GO" id="GO:0005096">
    <property type="term" value="F:GTPase activator activity"/>
    <property type="evidence" value="ECO:0007669"/>
    <property type="project" value="TreeGrafter"/>
</dbReference>
<dbReference type="InterPro" id="IPR008936">
    <property type="entry name" value="Rho_GTPase_activation_prot"/>
</dbReference>
<dbReference type="CDD" id="cd05132">
    <property type="entry name" value="RasGAP_GAPA"/>
    <property type="match status" value="1"/>
</dbReference>
<dbReference type="PROSITE" id="PS00509">
    <property type="entry name" value="RAS_GTPASE_ACTIV_1"/>
    <property type="match status" value="1"/>
</dbReference>
<proteinExistence type="predicted"/>
<evidence type="ECO:0000256" key="1">
    <source>
        <dbReference type="SAM" id="Coils"/>
    </source>
</evidence>
<dbReference type="Pfam" id="PF03836">
    <property type="entry name" value="RasGAP_C"/>
    <property type="match status" value="1"/>
</dbReference>
<dbReference type="Pfam" id="PF00616">
    <property type="entry name" value="RasGAP"/>
    <property type="match status" value="1"/>
</dbReference>
<dbReference type="EMBL" id="LSSL01000167">
    <property type="protein sequence ID" value="OLY85262.1"/>
    <property type="molecule type" value="Genomic_DNA"/>
</dbReference>
<dbReference type="PROSITE" id="PS50018">
    <property type="entry name" value="RAS_GTPASE_ACTIV_2"/>
    <property type="match status" value="1"/>
</dbReference>
<evidence type="ECO:0000256" key="2">
    <source>
        <dbReference type="SAM" id="MobiDB-lite"/>
    </source>
</evidence>
<dbReference type="SMART" id="SM00323">
    <property type="entry name" value="RasGAP"/>
    <property type="match status" value="1"/>
</dbReference>
<feature type="region of interest" description="Disordered" evidence="2">
    <location>
        <begin position="682"/>
        <end position="774"/>
    </location>
</feature>
<dbReference type="InterPro" id="IPR000593">
    <property type="entry name" value="RasGAP_C"/>
</dbReference>
<dbReference type="InterPro" id="IPR001936">
    <property type="entry name" value="RasGAP_dom"/>
</dbReference>
<dbReference type="OrthoDB" id="775356at2759"/>
<evidence type="ECO:0000259" key="3">
    <source>
        <dbReference type="PROSITE" id="PS50018"/>
    </source>
</evidence>
<feature type="compositionally biased region" description="Low complexity" evidence="2">
    <location>
        <begin position="733"/>
        <end position="743"/>
    </location>
</feature>
<dbReference type="SUPFAM" id="SSF143885">
    <property type="entry name" value="RGC domain-like"/>
    <property type="match status" value="1"/>
</dbReference>
<evidence type="ECO:0000313" key="5">
    <source>
        <dbReference type="Proteomes" id="UP000187455"/>
    </source>
</evidence>
<keyword evidence="1" id="KW-0175">Coiled coil</keyword>
<feature type="compositionally biased region" description="Polar residues" evidence="2">
    <location>
        <begin position="722"/>
        <end position="732"/>
    </location>
</feature>
<dbReference type="AlphaFoldDB" id="A0A1R0H7S6"/>